<evidence type="ECO:0000256" key="7">
    <source>
        <dbReference type="PROSITE-ProRule" id="PRU01393"/>
    </source>
</evidence>
<reference evidence="10 11" key="1">
    <citation type="submission" date="2024-09" db="EMBL/GenBank/DDBJ databases">
        <title>Rethinking Asexuality: The Enigmatic Case of Functional Sexual Genes in Lepraria (Stereocaulaceae).</title>
        <authorList>
            <person name="Doellman M."/>
            <person name="Sun Y."/>
            <person name="Barcenas-Pena A."/>
            <person name="Lumbsch H.T."/>
            <person name="Grewe F."/>
        </authorList>
    </citation>
    <scope>NUCLEOTIDE SEQUENCE [LARGE SCALE GENOMIC DNA]</scope>
    <source>
        <strain evidence="10 11">Mercado 3170</strain>
    </source>
</reference>
<dbReference type="InterPro" id="IPR038765">
    <property type="entry name" value="Papain-like_cys_pep_sf"/>
</dbReference>
<proteinExistence type="inferred from homology"/>
<protein>
    <recommendedName>
        <fullName evidence="8">Ubiquitin carboxyl-terminal hydrolase</fullName>
        <ecNumber evidence="8">3.4.19.12</ecNumber>
    </recommendedName>
</protein>
<comment type="catalytic activity">
    <reaction evidence="1 7 8">
        <text>Thiol-dependent hydrolysis of ester, thioester, amide, peptide and isopeptide bonds formed by the C-terminal Gly of ubiquitin (a 76-residue protein attached to proteins as an intracellular targeting signal).</text>
        <dbReference type="EC" id="3.4.19.12"/>
    </reaction>
</comment>
<comment type="caution">
    <text evidence="10">The sequence shown here is derived from an EMBL/GenBank/DDBJ whole genome shotgun (WGS) entry which is preliminary data.</text>
</comment>
<comment type="similarity">
    <text evidence="2 7 8">Belongs to the peptidase C12 family.</text>
</comment>
<organism evidence="10 11">
    <name type="scientific">Stereocaulon virgatum</name>
    <dbReference type="NCBI Taxonomy" id="373712"/>
    <lineage>
        <taxon>Eukaryota</taxon>
        <taxon>Fungi</taxon>
        <taxon>Dikarya</taxon>
        <taxon>Ascomycota</taxon>
        <taxon>Pezizomycotina</taxon>
        <taxon>Lecanoromycetes</taxon>
        <taxon>OSLEUM clade</taxon>
        <taxon>Lecanoromycetidae</taxon>
        <taxon>Lecanorales</taxon>
        <taxon>Lecanorineae</taxon>
        <taxon>Stereocaulaceae</taxon>
        <taxon>Stereocaulon</taxon>
    </lineage>
</organism>
<dbReference type="EMBL" id="JBEFKJ010000015">
    <property type="protein sequence ID" value="KAL2041986.1"/>
    <property type="molecule type" value="Genomic_DNA"/>
</dbReference>
<dbReference type="PRINTS" id="PR00707">
    <property type="entry name" value="UBCTHYDRLASE"/>
</dbReference>
<evidence type="ECO:0000313" key="10">
    <source>
        <dbReference type="EMBL" id="KAL2041986.1"/>
    </source>
</evidence>
<dbReference type="Pfam" id="PF01088">
    <property type="entry name" value="Peptidase_C12"/>
    <property type="match status" value="1"/>
</dbReference>
<feature type="active site" description="Proton donor" evidence="7">
    <location>
        <position position="174"/>
    </location>
</feature>
<feature type="domain" description="UCH catalytic" evidence="9">
    <location>
        <begin position="13"/>
        <end position="223"/>
    </location>
</feature>
<evidence type="ECO:0000313" key="11">
    <source>
        <dbReference type="Proteomes" id="UP001590950"/>
    </source>
</evidence>
<dbReference type="Gene3D" id="3.40.532.10">
    <property type="entry name" value="Peptidase C12, ubiquitin carboxyl-terminal hydrolase"/>
    <property type="match status" value="1"/>
</dbReference>
<evidence type="ECO:0000256" key="3">
    <source>
        <dbReference type="ARBA" id="ARBA00022670"/>
    </source>
</evidence>
<evidence type="ECO:0000256" key="2">
    <source>
        <dbReference type="ARBA" id="ARBA00009326"/>
    </source>
</evidence>
<dbReference type="SUPFAM" id="SSF54001">
    <property type="entry name" value="Cysteine proteinases"/>
    <property type="match status" value="1"/>
</dbReference>
<feature type="site" description="Transition state stabilizer" evidence="7">
    <location>
        <position position="98"/>
    </location>
</feature>
<dbReference type="PANTHER" id="PTHR10589">
    <property type="entry name" value="UBIQUITIN CARBOXYL-TERMINAL HYDROLASE"/>
    <property type="match status" value="1"/>
</dbReference>
<sequence length="223" mass="24521">MDNTDATKLYAKRFIPLESDPLVLNDLMYGLGVSGCLTLTDVWSIDDALQLSTISRPVYALILVLPTCEEYERHRRSNRGSSENTEDLKGEEIVWIQQTIDMACGLYAILHATCNSATSNFIVPNSLLGKLVASSNGEREALLESSTDVEEIYRKAALRGHTAPPPPEEEVDLHYVCFIKSPNGSVYEMDGDAIGPVKTDVMLRDDQDLLESSALECSPCACT</sequence>
<name>A0ABR4AAS5_9LECA</name>
<dbReference type="PROSITE" id="PS52048">
    <property type="entry name" value="UCH_DOMAIN"/>
    <property type="match status" value="1"/>
</dbReference>
<dbReference type="InterPro" id="IPR001578">
    <property type="entry name" value="Peptidase_C12_UCH"/>
</dbReference>
<keyword evidence="3 7" id="KW-0645">Protease</keyword>
<dbReference type="EC" id="3.4.19.12" evidence="8"/>
<keyword evidence="11" id="KW-1185">Reference proteome</keyword>
<dbReference type="InterPro" id="IPR036959">
    <property type="entry name" value="Peptidase_C12_UCH_sf"/>
</dbReference>
<feature type="active site" description="Nucleophile" evidence="7">
    <location>
        <position position="104"/>
    </location>
</feature>
<keyword evidence="6 7" id="KW-0788">Thiol protease</keyword>
<evidence type="ECO:0000256" key="1">
    <source>
        <dbReference type="ARBA" id="ARBA00000707"/>
    </source>
</evidence>
<accession>A0ABR4AAS5</accession>
<evidence type="ECO:0000256" key="5">
    <source>
        <dbReference type="ARBA" id="ARBA00022801"/>
    </source>
</evidence>
<keyword evidence="5 7" id="KW-0378">Hydrolase</keyword>
<feature type="site" description="Important for enzyme activity" evidence="7">
    <location>
        <position position="190"/>
    </location>
</feature>
<dbReference type="PANTHER" id="PTHR10589:SF17">
    <property type="entry name" value="UBIQUITIN CARBOXYL-TERMINAL HYDROLASE"/>
    <property type="match status" value="1"/>
</dbReference>
<keyword evidence="4 7" id="KW-0833">Ubl conjugation pathway</keyword>
<evidence type="ECO:0000256" key="8">
    <source>
        <dbReference type="RuleBase" id="RU361215"/>
    </source>
</evidence>
<evidence type="ECO:0000259" key="9">
    <source>
        <dbReference type="PROSITE" id="PS52048"/>
    </source>
</evidence>
<dbReference type="Proteomes" id="UP001590950">
    <property type="component" value="Unassembled WGS sequence"/>
</dbReference>
<evidence type="ECO:0000256" key="6">
    <source>
        <dbReference type="ARBA" id="ARBA00022807"/>
    </source>
</evidence>
<gene>
    <name evidence="10" type="ORF">N7G274_005174</name>
</gene>
<evidence type="ECO:0000256" key="4">
    <source>
        <dbReference type="ARBA" id="ARBA00022786"/>
    </source>
</evidence>